<evidence type="ECO:0000313" key="2">
    <source>
        <dbReference type="Proteomes" id="UP000216478"/>
    </source>
</evidence>
<sequence>MVFGAGIIAVAAKGGVQSYAEFRHYSLDTVGSVIVAVVSARVSLLCVNRGCEMLHILPKKAEHR</sequence>
<gene>
    <name evidence="1" type="ORF">CEV33_2970</name>
</gene>
<dbReference type="AlphaFoldDB" id="A0A256F491"/>
<accession>A0A256F491</accession>
<dbReference type="Proteomes" id="UP000216478">
    <property type="component" value="Unassembled WGS sequence"/>
</dbReference>
<name>A0A256F491_9HYPH</name>
<keyword evidence="2" id="KW-1185">Reference proteome</keyword>
<evidence type="ECO:0000313" key="1">
    <source>
        <dbReference type="EMBL" id="OYR09241.1"/>
    </source>
</evidence>
<dbReference type="EMBL" id="NNRL01000164">
    <property type="protein sequence ID" value="OYR09241.1"/>
    <property type="molecule type" value="Genomic_DNA"/>
</dbReference>
<proteinExistence type="predicted"/>
<comment type="caution">
    <text evidence="1">The sequence shown here is derived from an EMBL/GenBank/DDBJ whole genome shotgun (WGS) entry which is preliminary data.</text>
</comment>
<organism evidence="1 2">
    <name type="scientific">Brucella grignonensis</name>
    <dbReference type="NCBI Taxonomy" id="94627"/>
    <lineage>
        <taxon>Bacteria</taxon>
        <taxon>Pseudomonadati</taxon>
        <taxon>Pseudomonadota</taxon>
        <taxon>Alphaproteobacteria</taxon>
        <taxon>Hyphomicrobiales</taxon>
        <taxon>Brucellaceae</taxon>
        <taxon>Brucella/Ochrobactrum group</taxon>
        <taxon>Brucella</taxon>
    </lineage>
</organism>
<protein>
    <submittedName>
        <fullName evidence="1">Uncharacterized protein</fullName>
    </submittedName>
</protein>
<reference evidence="1 2" key="1">
    <citation type="submission" date="2017-07" db="EMBL/GenBank/DDBJ databases">
        <title>Phylogenetic study on the rhizospheric bacterium Ochrobactrum sp. A44.</title>
        <authorList>
            <person name="Krzyzanowska D.M."/>
            <person name="Ossowicki A."/>
            <person name="Rajewska M."/>
            <person name="Maciag T."/>
            <person name="Kaczynski Z."/>
            <person name="Czerwicka M."/>
            <person name="Jafra S."/>
        </authorList>
    </citation>
    <scope>NUCLEOTIDE SEQUENCE [LARGE SCALE GENOMIC DNA]</scope>
    <source>
        <strain evidence="1 2">OgA9a</strain>
    </source>
</reference>